<dbReference type="Proteomes" id="UP000542210">
    <property type="component" value="Unassembled WGS sequence"/>
</dbReference>
<evidence type="ECO:0000313" key="1">
    <source>
        <dbReference type="EMBL" id="MBB4702241.1"/>
    </source>
</evidence>
<keyword evidence="2" id="KW-1185">Reference proteome</keyword>
<proteinExistence type="predicted"/>
<dbReference type="EMBL" id="JACHND010000001">
    <property type="protein sequence ID" value="MBB4702241.1"/>
    <property type="molecule type" value="Genomic_DNA"/>
</dbReference>
<gene>
    <name evidence="1" type="ORF">BJ982_003785</name>
</gene>
<sequence length="122" mass="12667">MAIDYSTPAGQVRLLIPDTDEQNLLLNDPQIEAFLSLNSGNVRLAAAQALDVIAASEALISKKLTIDGRSTDGPAVAASLKAAATELRRQVDAGEGDDTAGGFDIVNFDPQAGLRGWGAGFL</sequence>
<comment type="caution">
    <text evidence="1">The sequence shown here is derived from an EMBL/GenBank/DDBJ whole genome shotgun (WGS) entry which is preliminary data.</text>
</comment>
<protein>
    <submittedName>
        <fullName evidence="1">Uncharacterized protein</fullName>
    </submittedName>
</protein>
<dbReference type="AlphaFoldDB" id="A0A7W7D8Y4"/>
<dbReference type="RefSeq" id="WP_184881862.1">
    <property type="nucleotide sequence ID" value="NZ_BOOV01000026.1"/>
</dbReference>
<organism evidence="1 2">
    <name type="scientific">Sphaerisporangium siamense</name>
    <dbReference type="NCBI Taxonomy" id="795645"/>
    <lineage>
        <taxon>Bacteria</taxon>
        <taxon>Bacillati</taxon>
        <taxon>Actinomycetota</taxon>
        <taxon>Actinomycetes</taxon>
        <taxon>Streptosporangiales</taxon>
        <taxon>Streptosporangiaceae</taxon>
        <taxon>Sphaerisporangium</taxon>
    </lineage>
</organism>
<accession>A0A7W7D8Y4</accession>
<reference evidence="1 2" key="1">
    <citation type="submission" date="2020-08" db="EMBL/GenBank/DDBJ databases">
        <title>Sequencing the genomes of 1000 actinobacteria strains.</title>
        <authorList>
            <person name="Klenk H.-P."/>
        </authorList>
    </citation>
    <scope>NUCLEOTIDE SEQUENCE [LARGE SCALE GENOMIC DNA]</scope>
    <source>
        <strain evidence="1 2">DSM 45784</strain>
    </source>
</reference>
<evidence type="ECO:0000313" key="2">
    <source>
        <dbReference type="Proteomes" id="UP000542210"/>
    </source>
</evidence>
<name>A0A7W7D8Y4_9ACTN</name>